<keyword evidence="4" id="KW-0238">DNA-binding</keyword>
<sequence length="221" mass="25738">MYGKSSEGMEHKEAEETILNFYPGLVRYCCFLCQNEWDGKDVAQEALLKAWKHYRLSERVTPALLNKIAYHHWIDTVRKRKKETLTEVPDEISNDQEHLNETVETLLEKLTPKQALIFTLKEAFLFKSHEIAELLEMNESAIKGILYRAKTRLGKESAGKTDSFWDEELREQVFPLFYDALKFQNPEILLELLPYFHEEKVSPSIAKPYISTPSNTFCMAA</sequence>
<dbReference type="EMBL" id="JAUSUB010000011">
    <property type="protein sequence ID" value="MDQ0270877.1"/>
    <property type="molecule type" value="Genomic_DNA"/>
</dbReference>
<dbReference type="InterPro" id="IPR007627">
    <property type="entry name" value="RNA_pol_sigma70_r2"/>
</dbReference>
<keyword evidence="2" id="KW-0805">Transcription regulation</keyword>
<dbReference type="Pfam" id="PF04542">
    <property type="entry name" value="Sigma70_r2"/>
    <property type="match status" value="1"/>
</dbReference>
<dbReference type="Gene3D" id="1.10.1740.10">
    <property type="match status" value="1"/>
</dbReference>
<dbReference type="RefSeq" id="WP_307475650.1">
    <property type="nucleotide sequence ID" value="NZ_JAUSUB010000011.1"/>
</dbReference>
<proteinExistence type="inferred from homology"/>
<keyword evidence="5" id="KW-0804">Transcription</keyword>
<evidence type="ECO:0000259" key="7">
    <source>
        <dbReference type="Pfam" id="PF08281"/>
    </source>
</evidence>
<dbReference type="InterPro" id="IPR039425">
    <property type="entry name" value="RNA_pol_sigma-70-like"/>
</dbReference>
<dbReference type="InterPro" id="IPR013324">
    <property type="entry name" value="RNA_pol_sigma_r3/r4-like"/>
</dbReference>
<dbReference type="PANTHER" id="PTHR43133">
    <property type="entry name" value="RNA POLYMERASE ECF-TYPE SIGMA FACTO"/>
    <property type="match status" value="1"/>
</dbReference>
<dbReference type="InterPro" id="IPR036388">
    <property type="entry name" value="WH-like_DNA-bd_sf"/>
</dbReference>
<evidence type="ECO:0000256" key="3">
    <source>
        <dbReference type="ARBA" id="ARBA00023082"/>
    </source>
</evidence>
<evidence type="ECO:0000313" key="8">
    <source>
        <dbReference type="EMBL" id="MDQ0270877.1"/>
    </source>
</evidence>
<dbReference type="InterPro" id="IPR013249">
    <property type="entry name" value="RNA_pol_sigma70_r4_t2"/>
</dbReference>
<organism evidence="8 9">
    <name type="scientific">Cytobacillus purgationiresistens</name>
    <dbReference type="NCBI Taxonomy" id="863449"/>
    <lineage>
        <taxon>Bacteria</taxon>
        <taxon>Bacillati</taxon>
        <taxon>Bacillota</taxon>
        <taxon>Bacilli</taxon>
        <taxon>Bacillales</taxon>
        <taxon>Bacillaceae</taxon>
        <taxon>Cytobacillus</taxon>
    </lineage>
</organism>
<comment type="similarity">
    <text evidence="1">Belongs to the sigma-70 factor family. ECF subfamily.</text>
</comment>
<dbReference type="PANTHER" id="PTHR43133:SF8">
    <property type="entry name" value="RNA POLYMERASE SIGMA FACTOR HI_1459-RELATED"/>
    <property type="match status" value="1"/>
</dbReference>
<comment type="caution">
    <text evidence="8">The sequence shown here is derived from an EMBL/GenBank/DDBJ whole genome shotgun (WGS) entry which is preliminary data.</text>
</comment>
<dbReference type="SUPFAM" id="SSF88946">
    <property type="entry name" value="Sigma2 domain of RNA polymerase sigma factors"/>
    <property type="match status" value="1"/>
</dbReference>
<evidence type="ECO:0000313" key="9">
    <source>
        <dbReference type="Proteomes" id="UP001238088"/>
    </source>
</evidence>
<dbReference type="Pfam" id="PF08281">
    <property type="entry name" value="Sigma70_r4_2"/>
    <property type="match status" value="1"/>
</dbReference>
<dbReference type="Gene3D" id="1.10.10.10">
    <property type="entry name" value="Winged helix-like DNA-binding domain superfamily/Winged helix DNA-binding domain"/>
    <property type="match status" value="1"/>
</dbReference>
<dbReference type="SUPFAM" id="SSF88659">
    <property type="entry name" value="Sigma3 and sigma4 domains of RNA polymerase sigma factors"/>
    <property type="match status" value="1"/>
</dbReference>
<evidence type="ECO:0000256" key="1">
    <source>
        <dbReference type="ARBA" id="ARBA00010641"/>
    </source>
</evidence>
<evidence type="ECO:0000259" key="6">
    <source>
        <dbReference type="Pfam" id="PF04542"/>
    </source>
</evidence>
<name>A0ABU0AJF4_9BACI</name>
<evidence type="ECO:0000256" key="5">
    <source>
        <dbReference type="ARBA" id="ARBA00023163"/>
    </source>
</evidence>
<feature type="domain" description="RNA polymerase sigma-70 region 2" evidence="6">
    <location>
        <begin position="21"/>
        <end position="82"/>
    </location>
</feature>
<protein>
    <submittedName>
        <fullName evidence="8">RNA polymerase sigma-70 factor (ECF subfamily)</fullName>
    </submittedName>
</protein>
<dbReference type="InterPro" id="IPR013325">
    <property type="entry name" value="RNA_pol_sigma_r2"/>
</dbReference>
<keyword evidence="9" id="KW-1185">Reference proteome</keyword>
<gene>
    <name evidence="8" type="ORF">J2S17_002763</name>
</gene>
<reference evidence="8 9" key="1">
    <citation type="submission" date="2023-07" db="EMBL/GenBank/DDBJ databases">
        <title>Genomic Encyclopedia of Type Strains, Phase IV (KMG-IV): sequencing the most valuable type-strain genomes for metagenomic binning, comparative biology and taxonomic classification.</title>
        <authorList>
            <person name="Goeker M."/>
        </authorList>
    </citation>
    <scope>NUCLEOTIDE SEQUENCE [LARGE SCALE GENOMIC DNA]</scope>
    <source>
        <strain evidence="8 9">DSM 23494</strain>
    </source>
</reference>
<evidence type="ECO:0000256" key="2">
    <source>
        <dbReference type="ARBA" id="ARBA00023015"/>
    </source>
</evidence>
<evidence type="ECO:0000256" key="4">
    <source>
        <dbReference type="ARBA" id="ARBA00023125"/>
    </source>
</evidence>
<dbReference type="InterPro" id="IPR014284">
    <property type="entry name" value="RNA_pol_sigma-70_dom"/>
</dbReference>
<keyword evidence="3" id="KW-0731">Sigma factor</keyword>
<feature type="domain" description="RNA polymerase sigma factor 70 region 4 type 2" evidence="7">
    <location>
        <begin position="103"/>
        <end position="153"/>
    </location>
</feature>
<dbReference type="Proteomes" id="UP001238088">
    <property type="component" value="Unassembled WGS sequence"/>
</dbReference>
<dbReference type="NCBIfam" id="TIGR02937">
    <property type="entry name" value="sigma70-ECF"/>
    <property type="match status" value="1"/>
</dbReference>
<accession>A0ABU0AJF4</accession>